<dbReference type="PATRIC" id="fig|1230456.3.peg.3303"/>
<evidence type="ECO:0000313" key="2">
    <source>
        <dbReference type="Proteomes" id="UP000011546"/>
    </source>
</evidence>
<dbReference type="EMBL" id="AOJH01000101">
    <property type="protein sequence ID" value="EMA57772.1"/>
    <property type="molecule type" value="Genomic_DNA"/>
</dbReference>
<evidence type="ECO:0000313" key="1">
    <source>
        <dbReference type="EMBL" id="EMA57772.1"/>
    </source>
</evidence>
<dbReference type="SUPFAM" id="SSF53649">
    <property type="entry name" value="Alkaline phosphatase-like"/>
    <property type="match status" value="1"/>
</dbReference>
<name>M0NIH2_9EURY</name>
<gene>
    <name evidence="1" type="ORF">C468_16580</name>
</gene>
<dbReference type="InterPro" id="IPR017850">
    <property type="entry name" value="Alkaline_phosphatase_core_sf"/>
</dbReference>
<protein>
    <recommendedName>
        <fullName evidence="3">Sulfatase N-terminal domain-containing protein</fullName>
    </recommendedName>
</protein>
<proteinExistence type="predicted"/>
<accession>M0NIH2</accession>
<reference evidence="1 2" key="1">
    <citation type="journal article" date="2014" name="PLoS Genet.">
        <title>Phylogenetically driven sequencing of extremely halophilic archaea reveals strategies for static and dynamic osmo-response.</title>
        <authorList>
            <person name="Becker E.A."/>
            <person name="Seitzer P.M."/>
            <person name="Tritt A."/>
            <person name="Larsen D."/>
            <person name="Krusor M."/>
            <person name="Yao A.I."/>
            <person name="Wu D."/>
            <person name="Madern D."/>
            <person name="Eisen J.A."/>
            <person name="Darling A.E."/>
            <person name="Facciotti M.T."/>
        </authorList>
    </citation>
    <scope>NUCLEOTIDE SEQUENCE [LARGE SCALE GENOMIC DNA]</scope>
    <source>
        <strain evidence="1 2">JCM 14978</strain>
    </source>
</reference>
<dbReference type="AlphaFoldDB" id="M0NIH2"/>
<dbReference type="Proteomes" id="UP000011546">
    <property type="component" value="Unassembled WGS sequence"/>
</dbReference>
<keyword evidence="2" id="KW-1185">Reference proteome</keyword>
<sequence>MKTDLRAWLRCLSSDAEEGGIREFVGGAYNGVFFSLTSRYPFGTNVYDLDWDLLIVLDACRVDALREVAPEFDFIEDVGSVWSVGSSSHEWLCKTFNREYADEISETVYVSTNPNTPRAFSEEERPPTGYRIPVQWTDWDVVDEEDFKLLRQLHRHDYDEFADTFPPDLVTDHTIHAARTTDFERMIVHYFQPHRPHIGTAYPSKRPVTAAEDRPWDAIRNGDATEEDVWELYLDNLRLALDSVGRLLENVDAETVAITADHGELFGEWGLYGHPEGVVNPNLKKVPWALTTASDERTSDPTVDVDRQKGDVDVQERLENLGYV</sequence>
<organism evidence="1 2">
    <name type="scientific">Halorubrum kocurii JCM 14978</name>
    <dbReference type="NCBI Taxonomy" id="1230456"/>
    <lineage>
        <taxon>Archaea</taxon>
        <taxon>Methanobacteriati</taxon>
        <taxon>Methanobacteriota</taxon>
        <taxon>Stenosarchaea group</taxon>
        <taxon>Halobacteria</taxon>
        <taxon>Halobacteriales</taxon>
        <taxon>Haloferacaceae</taxon>
        <taxon>Halorubrum</taxon>
    </lineage>
</organism>
<comment type="caution">
    <text evidence="1">The sequence shown here is derived from an EMBL/GenBank/DDBJ whole genome shotgun (WGS) entry which is preliminary data.</text>
</comment>
<evidence type="ECO:0008006" key="3">
    <source>
        <dbReference type="Google" id="ProtNLM"/>
    </source>
</evidence>
<dbReference type="RefSeq" id="WP_008849964.1">
    <property type="nucleotide sequence ID" value="NZ_AOJH01000101.1"/>
</dbReference>
<dbReference type="Gene3D" id="3.40.720.10">
    <property type="entry name" value="Alkaline Phosphatase, subunit A"/>
    <property type="match status" value="1"/>
</dbReference>